<gene>
    <name evidence="7" type="ORF">MAF45_07815</name>
</gene>
<dbReference type="PROSITE" id="PS51900">
    <property type="entry name" value="CB"/>
    <property type="match status" value="1"/>
</dbReference>
<proteinExistence type="inferred from homology"/>
<dbReference type="Gene3D" id="1.10.443.10">
    <property type="entry name" value="Intergrase catalytic core"/>
    <property type="match status" value="1"/>
</dbReference>
<sequence>MPKIAKELTAVAVKALPDGTHSLGGVKGLYLRKRHGIGWYILRYKIAGASHDLGLGTYPRMSLALARKLAREARDKIEQGVDPIAEKKAKAAAAIAEREAKERALNPVTFKQIAEEWMAEQIQQGQWARNQRREASTRQVLEKHVYPAFGNKDIEDITPEDVRACLAPIWKTIPRTADKAKTYIKQILRWAIALHKRKNQVNPASMDGALGVLMESYKIGRKERQNYAACSVEELPRLMAELDALAPSTSARALQFSFLTATRSKAVRLAEWKQFNLEERIWRVPLDNDKMKSPNRDRTIFLSSRAVALLESLPHLSGSDLVFPSNRGTALGDAALGAILKRLHLKRKAEDGIGWIDPVKSRKMGSPQRITQHGTARATFRTWAKDDALGNNRRFDQEAVELCLLHSKDDAYHGAYDRAPLENERRAIVEAWGEYCYSYLDKLRDHTQH</sequence>
<dbReference type="Gene3D" id="3.30.160.390">
    <property type="entry name" value="Integrase, DNA-binding domain"/>
    <property type="match status" value="1"/>
</dbReference>
<evidence type="ECO:0000256" key="3">
    <source>
        <dbReference type="ARBA" id="ARBA00023125"/>
    </source>
</evidence>
<dbReference type="EMBL" id="JAKNCT010000008">
    <property type="protein sequence ID" value="MCG5031344.1"/>
    <property type="molecule type" value="Genomic_DNA"/>
</dbReference>
<dbReference type="SUPFAM" id="SSF56349">
    <property type="entry name" value="DNA breaking-rejoining enzymes"/>
    <property type="match status" value="1"/>
</dbReference>
<comment type="caution">
    <text evidence="7">The sequence shown here is derived from an EMBL/GenBank/DDBJ whole genome shotgun (WGS) entry which is preliminary data.</text>
</comment>
<dbReference type="PANTHER" id="PTHR30629:SF2">
    <property type="entry name" value="PROPHAGE INTEGRASE INTS-RELATED"/>
    <property type="match status" value="1"/>
</dbReference>
<dbReference type="InterPro" id="IPR011010">
    <property type="entry name" value="DNA_brk_join_enz"/>
</dbReference>
<evidence type="ECO:0000256" key="5">
    <source>
        <dbReference type="PROSITE-ProRule" id="PRU01248"/>
    </source>
</evidence>
<dbReference type="Pfam" id="PF00589">
    <property type="entry name" value="Phage_integrase"/>
    <property type="match status" value="1"/>
</dbReference>
<keyword evidence="2" id="KW-0229">DNA integration</keyword>
<dbReference type="RefSeq" id="WP_237979075.1">
    <property type="nucleotide sequence ID" value="NZ_JAKNCT010000008.1"/>
</dbReference>
<dbReference type="InterPro" id="IPR038488">
    <property type="entry name" value="Integrase_DNA-bd_sf"/>
</dbReference>
<dbReference type="InterPro" id="IPR025166">
    <property type="entry name" value="Integrase_DNA_bind_dom"/>
</dbReference>
<reference evidence="7 8" key="1">
    <citation type="submission" date="2022-02" db="EMBL/GenBank/DDBJ databases">
        <title>Mesosutterella porci, a novel member of the family Sutterellaceae from pig feces.</title>
        <authorList>
            <person name="Wylensek D."/>
            <person name="Clavel T."/>
        </authorList>
    </citation>
    <scope>NUCLEOTIDE SEQUENCE [LARGE SCALE GENOMIC DNA]</scope>
    <source>
        <strain evidence="8">oilRF-744-wt-GAM-9</strain>
    </source>
</reference>
<dbReference type="InterPro" id="IPR053876">
    <property type="entry name" value="Phage_int_M"/>
</dbReference>
<dbReference type="Proteomes" id="UP001297600">
    <property type="component" value="Unassembled WGS sequence"/>
</dbReference>
<dbReference type="Pfam" id="PF22022">
    <property type="entry name" value="Phage_int_M"/>
    <property type="match status" value="1"/>
</dbReference>
<evidence type="ECO:0000256" key="2">
    <source>
        <dbReference type="ARBA" id="ARBA00022908"/>
    </source>
</evidence>
<evidence type="ECO:0000256" key="1">
    <source>
        <dbReference type="ARBA" id="ARBA00008857"/>
    </source>
</evidence>
<dbReference type="InterPro" id="IPR002104">
    <property type="entry name" value="Integrase_catalytic"/>
</dbReference>
<dbReference type="Gene3D" id="1.10.150.130">
    <property type="match status" value="1"/>
</dbReference>
<comment type="similarity">
    <text evidence="1">Belongs to the 'phage' integrase family.</text>
</comment>
<keyword evidence="3 5" id="KW-0238">DNA-binding</keyword>
<dbReference type="Pfam" id="PF13356">
    <property type="entry name" value="Arm-DNA-bind_3"/>
    <property type="match status" value="1"/>
</dbReference>
<dbReference type="InterPro" id="IPR010998">
    <property type="entry name" value="Integrase_recombinase_N"/>
</dbReference>
<evidence type="ECO:0000313" key="8">
    <source>
        <dbReference type="Proteomes" id="UP001297600"/>
    </source>
</evidence>
<evidence type="ECO:0000313" key="7">
    <source>
        <dbReference type="EMBL" id="MCG5031344.1"/>
    </source>
</evidence>
<organism evidence="7 8">
    <name type="scientific">Mesosutterella porci</name>
    <dbReference type="NCBI Taxonomy" id="2915351"/>
    <lineage>
        <taxon>Bacteria</taxon>
        <taxon>Pseudomonadati</taxon>
        <taxon>Pseudomonadota</taxon>
        <taxon>Betaproteobacteria</taxon>
        <taxon>Burkholderiales</taxon>
        <taxon>Sutterellaceae</taxon>
        <taxon>Mesosutterella</taxon>
    </lineage>
</organism>
<keyword evidence="8" id="KW-1185">Reference proteome</keyword>
<dbReference type="InterPro" id="IPR044068">
    <property type="entry name" value="CB"/>
</dbReference>
<dbReference type="PANTHER" id="PTHR30629">
    <property type="entry name" value="PROPHAGE INTEGRASE"/>
    <property type="match status" value="1"/>
</dbReference>
<dbReference type="GO" id="GO:0003677">
    <property type="term" value="F:DNA binding"/>
    <property type="evidence" value="ECO:0007669"/>
    <property type="project" value="UniProtKB-KW"/>
</dbReference>
<protein>
    <submittedName>
        <fullName evidence="7">Integrase arm-type DNA-binding domain-containing protein</fullName>
    </submittedName>
</protein>
<evidence type="ECO:0000259" key="6">
    <source>
        <dbReference type="PROSITE" id="PS51900"/>
    </source>
</evidence>
<keyword evidence="4" id="KW-0233">DNA recombination</keyword>
<name>A0ABS9MRV1_9BURK</name>
<accession>A0ABS9MRV1</accession>
<evidence type="ECO:0000256" key="4">
    <source>
        <dbReference type="ARBA" id="ARBA00023172"/>
    </source>
</evidence>
<dbReference type="InterPro" id="IPR050808">
    <property type="entry name" value="Phage_Integrase"/>
</dbReference>
<dbReference type="InterPro" id="IPR013762">
    <property type="entry name" value="Integrase-like_cat_sf"/>
</dbReference>
<feature type="domain" description="Core-binding (CB)" evidence="6">
    <location>
        <begin position="108"/>
        <end position="192"/>
    </location>
</feature>